<gene>
    <name evidence="1" type="ORF">GCM10012286_64520</name>
</gene>
<reference evidence="2" key="1">
    <citation type="journal article" date="2019" name="Int. J. Syst. Evol. Microbiol.">
        <title>The Global Catalogue of Microorganisms (GCM) 10K type strain sequencing project: providing services to taxonomists for standard genome sequencing and annotation.</title>
        <authorList>
            <consortium name="The Broad Institute Genomics Platform"/>
            <consortium name="The Broad Institute Genome Sequencing Center for Infectious Disease"/>
            <person name="Wu L."/>
            <person name="Ma J."/>
        </authorList>
    </citation>
    <scope>NUCLEOTIDE SEQUENCE [LARGE SCALE GENOMIC DNA]</scope>
    <source>
        <strain evidence="2">CGMCC 4.7349</strain>
    </source>
</reference>
<protein>
    <submittedName>
        <fullName evidence="1">Uncharacterized protein</fullName>
    </submittedName>
</protein>
<proteinExistence type="predicted"/>
<dbReference type="Proteomes" id="UP000656881">
    <property type="component" value="Unassembled WGS sequence"/>
</dbReference>
<name>A0ABQ2MMS6_9ACTN</name>
<evidence type="ECO:0000313" key="1">
    <source>
        <dbReference type="EMBL" id="GGO54535.1"/>
    </source>
</evidence>
<dbReference type="EMBL" id="BMNG01000016">
    <property type="protein sequence ID" value="GGO54535.1"/>
    <property type="molecule type" value="Genomic_DNA"/>
</dbReference>
<accession>A0ABQ2MMS6</accession>
<evidence type="ECO:0000313" key="2">
    <source>
        <dbReference type="Proteomes" id="UP000656881"/>
    </source>
</evidence>
<sequence>MVVGDVQRADLPGRGLEVVQGDGRIAGLPGDEEDAARACGDPGGAVDLVQAGALTDTLRDCVVRASRCRAAESLRR</sequence>
<organism evidence="1 2">
    <name type="scientific">Streptomyces lasiicapitis</name>
    <dbReference type="NCBI Taxonomy" id="1923961"/>
    <lineage>
        <taxon>Bacteria</taxon>
        <taxon>Bacillati</taxon>
        <taxon>Actinomycetota</taxon>
        <taxon>Actinomycetes</taxon>
        <taxon>Kitasatosporales</taxon>
        <taxon>Streptomycetaceae</taxon>
        <taxon>Streptomyces</taxon>
    </lineage>
</organism>
<keyword evidence="2" id="KW-1185">Reference proteome</keyword>
<comment type="caution">
    <text evidence="1">The sequence shown here is derived from an EMBL/GenBank/DDBJ whole genome shotgun (WGS) entry which is preliminary data.</text>
</comment>